<feature type="transmembrane region" description="Helical" evidence="1">
    <location>
        <begin position="55"/>
        <end position="74"/>
    </location>
</feature>
<proteinExistence type="predicted"/>
<evidence type="ECO:0000256" key="1">
    <source>
        <dbReference type="SAM" id="Phobius"/>
    </source>
</evidence>
<dbReference type="RefSeq" id="WP_232570097.1">
    <property type="nucleotide sequence ID" value="NZ_CP089466.1"/>
</dbReference>
<keyword evidence="1" id="KW-0812">Transmembrane</keyword>
<dbReference type="Proteomes" id="UP001595660">
    <property type="component" value="Unassembled WGS sequence"/>
</dbReference>
<gene>
    <name evidence="2" type="ORF">ACFOKC_12845</name>
</gene>
<reference evidence="2 3" key="1">
    <citation type="journal article" date="2019" name="Int. J. Syst. Evol. Microbiol.">
        <title>The Global Catalogue of Microorganisms (GCM) 10K type strain sequencing project: providing services to taxonomists for standard genome sequencing and annotation.</title>
        <authorList>
            <consortium name="The Broad Institute Genomics Platform"/>
            <consortium name="The Broad Institute Genome Sequencing Center for Infectious Disease"/>
            <person name="Wu L."/>
            <person name="Ma J."/>
        </authorList>
    </citation>
    <scope>NUCLEOTIDE SEQUENCE [LARGE SCALE GENOMIC DNA]</scope>
    <source>
        <strain evidence="2 3">CGMCC 1.12562</strain>
    </source>
</reference>
<accession>A0ABD5NHZ8</accession>
<keyword evidence="3" id="KW-1185">Reference proteome</keyword>
<feature type="transmembrane region" description="Helical" evidence="1">
    <location>
        <begin position="94"/>
        <end position="117"/>
    </location>
</feature>
<dbReference type="GeneID" id="69118378"/>
<keyword evidence="1" id="KW-0472">Membrane</keyword>
<sequence>MDRLAVLGGTAAGATAITVAIVRFGTPEAVLGALLVTGVLTGSVSRRFQSEFLDAFAAGALAWAVAVTVVAFGFDGMAAANEFSRSILNVGLLMYLAAVAFSPLPGLCAAAGGGVGARVQYAVRDRLDA</sequence>
<feature type="transmembrane region" description="Helical" evidence="1">
    <location>
        <begin position="30"/>
        <end position="48"/>
    </location>
</feature>
<keyword evidence="1" id="KW-1133">Transmembrane helix</keyword>
<comment type="caution">
    <text evidence="2">The sequence shown here is derived from an EMBL/GenBank/DDBJ whole genome shotgun (WGS) entry which is preliminary data.</text>
</comment>
<dbReference type="AlphaFoldDB" id="A0ABD5NHZ8"/>
<evidence type="ECO:0000313" key="3">
    <source>
        <dbReference type="Proteomes" id="UP001595660"/>
    </source>
</evidence>
<organism evidence="2 3">
    <name type="scientific">Halobacterium litoreum</name>
    <dbReference type="NCBI Taxonomy" id="2039234"/>
    <lineage>
        <taxon>Archaea</taxon>
        <taxon>Methanobacteriati</taxon>
        <taxon>Methanobacteriota</taxon>
        <taxon>Stenosarchaea group</taxon>
        <taxon>Halobacteria</taxon>
        <taxon>Halobacteriales</taxon>
        <taxon>Halobacteriaceae</taxon>
        <taxon>Halobacterium</taxon>
    </lineage>
</organism>
<name>A0ABD5NHZ8_9EURY</name>
<protein>
    <submittedName>
        <fullName evidence="2">Uncharacterized protein</fullName>
    </submittedName>
</protein>
<evidence type="ECO:0000313" key="2">
    <source>
        <dbReference type="EMBL" id="MFC3478612.1"/>
    </source>
</evidence>
<dbReference type="EMBL" id="JBHRWN010000002">
    <property type="protein sequence ID" value="MFC3478612.1"/>
    <property type="molecule type" value="Genomic_DNA"/>
</dbReference>